<feature type="transmembrane region" description="Helical" evidence="1">
    <location>
        <begin position="666"/>
        <end position="684"/>
    </location>
</feature>
<proteinExistence type="predicted"/>
<gene>
    <name evidence="2" type="ORF">ACFPTR_06360</name>
</gene>
<feature type="transmembrane region" description="Helical" evidence="1">
    <location>
        <begin position="618"/>
        <end position="635"/>
    </location>
</feature>
<keyword evidence="1" id="KW-1133">Transmembrane helix</keyword>
<comment type="caution">
    <text evidence="2">The sequence shown here is derived from an EMBL/GenBank/DDBJ whole genome shotgun (WGS) entry which is preliminary data.</text>
</comment>
<organism evidence="2 3">
    <name type="scientific">Aliibacillus thermotolerans</name>
    <dbReference type="NCBI Taxonomy" id="1834418"/>
    <lineage>
        <taxon>Bacteria</taxon>
        <taxon>Bacillati</taxon>
        <taxon>Bacillota</taxon>
        <taxon>Bacilli</taxon>
        <taxon>Bacillales</taxon>
        <taxon>Bacillaceae</taxon>
        <taxon>Aliibacillus</taxon>
    </lineage>
</organism>
<name>A0ABW0U5U7_9BACI</name>
<reference evidence="3" key="1">
    <citation type="journal article" date="2019" name="Int. J. Syst. Evol. Microbiol.">
        <title>The Global Catalogue of Microorganisms (GCM) 10K type strain sequencing project: providing services to taxonomists for standard genome sequencing and annotation.</title>
        <authorList>
            <consortium name="The Broad Institute Genomics Platform"/>
            <consortium name="The Broad Institute Genome Sequencing Center for Infectious Disease"/>
            <person name="Wu L."/>
            <person name="Ma J."/>
        </authorList>
    </citation>
    <scope>NUCLEOTIDE SEQUENCE [LARGE SCALE GENOMIC DNA]</scope>
    <source>
        <strain evidence="3">CGMCC 1.15790</strain>
    </source>
</reference>
<accession>A0ABW0U5U7</accession>
<dbReference type="EMBL" id="JBHSPF010000024">
    <property type="protein sequence ID" value="MFC5628518.1"/>
    <property type="molecule type" value="Genomic_DNA"/>
</dbReference>
<dbReference type="RefSeq" id="WP_270897841.1">
    <property type="nucleotide sequence ID" value="NZ_JBHSPF010000024.1"/>
</dbReference>
<feature type="transmembrane region" description="Helical" evidence="1">
    <location>
        <begin position="386"/>
        <end position="406"/>
    </location>
</feature>
<dbReference type="Proteomes" id="UP001596143">
    <property type="component" value="Unassembled WGS sequence"/>
</dbReference>
<keyword evidence="1" id="KW-0812">Transmembrane</keyword>
<feature type="transmembrane region" description="Helical" evidence="1">
    <location>
        <begin position="515"/>
        <end position="541"/>
    </location>
</feature>
<evidence type="ECO:0000313" key="3">
    <source>
        <dbReference type="Proteomes" id="UP001596143"/>
    </source>
</evidence>
<feature type="transmembrane region" description="Helical" evidence="1">
    <location>
        <begin position="351"/>
        <end position="374"/>
    </location>
</feature>
<evidence type="ECO:0000256" key="1">
    <source>
        <dbReference type="SAM" id="Phobius"/>
    </source>
</evidence>
<keyword evidence="1" id="KW-0472">Membrane</keyword>
<evidence type="ECO:0000313" key="2">
    <source>
        <dbReference type="EMBL" id="MFC5628518.1"/>
    </source>
</evidence>
<feature type="transmembrane region" description="Helical" evidence="1">
    <location>
        <begin position="553"/>
        <end position="573"/>
    </location>
</feature>
<keyword evidence="3" id="KW-1185">Reference proteome</keyword>
<protein>
    <submittedName>
        <fullName evidence="2">Uncharacterized protein</fullName>
    </submittedName>
</protein>
<feature type="transmembrane region" description="Helical" evidence="1">
    <location>
        <begin position="476"/>
        <end position="495"/>
    </location>
</feature>
<feature type="transmembrane region" description="Helical" evidence="1">
    <location>
        <begin position="437"/>
        <end position="456"/>
    </location>
</feature>
<feature type="transmembrane region" description="Helical" evidence="1">
    <location>
        <begin position="412"/>
        <end position="430"/>
    </location>
</feature>
<sequence length="693" mass="77851">MPKFLFITGTLLLLICFLGNEGKSQTTPIAKDSHGVMVLVPRLTMEQFYQLMEKDEGALWEGAHVIALNRGTAAQTTLINEVLTITSGRKAKSEEDSLHWYKSGHAHMEHKFTLPSFYEVKKENEHSTHRAVLGSLGESLQQASVHTSFTGHSHVFEKQNVFAPFFTMNGSGETYGNPFVSVDKREEAPGGYEMNGEKAFQWLRQVQATYPATWLVVEWGDFYRAYEEKVTSSVEEEMVAKLASFLRQLQKENISLFLLGVGSPSGQEKMIPFANWTVDRSLPPASFYSHTVQQPFLGSNIEIAPTISSTYHLSPHPSWQGAPLQRGEMDPREETMERALDGMSHIFHSRAVILSTYIGMLVILLVGSFVHLQYTKRKKSSRWLKHAVLAGMASPVVFVIVPLFFGRELTSIPLYVMNVFVFSLMIGMIFNYFARDLAVWGMSFFLLLILSIDIVLGSPLMKQSYLGFDPLIGARYSGIGNELGGFFVAGSIIFLEPFVREKQISPMGIGFKIAFLILLGAPIFGTNAGVTVAAGCMYLVWVWLIYKQDSSNSYLLFMLLPLGGLVIIGLLWFMQQFGITTHIGRFFQLILEGNWQEVISILQRKMEMNVKIMKHSRWTNLLLTSYVLIVLYILIDNHHQLSKVKQTIVKAGSAGSVFLLLLNDSGVVAAATAMFYLLCARYVWTLQAKLEEK</sequence>